<dbReference type="PROSITE" id="PS50931">
    <property type="entry name" value="HTH_LYSR"/>
    <property type="match status" value="1"/>
</dbReference>
<evidence type="ECO:0000256" key="2">
    <source>
        <dbReference type="ARBA" id="ARBA00023015"/>
    </source>
</evidence>
<feature type="domain" description="HTH lysR-type" evidence="6">
    <location>
        <begin position="1"/>
        <end position="58"/>
    </location>
</feature>
<dbReference type="Gene3D" id="1.10.10.10">
    <property type="entry name" value="Winged helix-like DNA-binding domain superfamily/Winged helix DNA-binding domain"/>
    <property type="match status" value="1"/>
</dbReference>
<keyword evidence="8" id="KW-1185">Reference proteome</keyword>
<dbReference type="PANTHER" id="PTHR30346">
    <property type="entry name" value="TRANSCRIPTIONAL DUAL REGULATOR HCAR-RELATED"/>
    <property type="match status" value="1"/>
</dbReference>
<dbReference type="InterPro" id="IPR036390">
    <property type="entry name" value="WH_DNA-bd_sf"/>
</dbReference>
<keyword evidence="3" id="KW-0238">DNA-binding</keyword>
<dbReference type="Proteomes" id="UP001446205">
    <property type="component" value="Unassembled WGS sequence"/>
</dbReference>
<protein>
    <submittedName>
        <fullName evidence="7">LysR family transcriptional regulator</fullName>
    </submittedName>
</protein>
<reference evidence="7 8" key="1">
    <citation type="submission" date="2024-04" db="EMBL/GenBank/DDBJ databases">
        <authorList>
            <person name="Abashina T."/>
            <person name="Shaikin A."/>
        </authorList>
    </citation>
    <scope>NUCLEOTIDE SEQUENCE [LARGE SCALE GENOMIC DNA]</scope>
    <source>
        <strain evidence="7 8">AAFK</strain>
    </source>
</reference>
<keyword evidence="5" id="KW-0804">Transcription</keyword>
<dbReference type="PANTHER" id="PTHR30346:SF26">
    <property type="entry name" value="HYDROGEN PEROXIDE-INDUCIBLE GENES ACTIVATOR"/>
    <property type="match status" value="1"/>
</dbReference>
<dbReference type="Gene3D" id="3.40.190.290">
    <property type="match status" value="1"/>
</dbReference>
<dbReference type="Pfam" id="PF03466">
    <property type="entry name" value="LysR_substrate"/>
    <property type="match status" value="1"/>
</dbReference>
<dbReference type="InterPro" id="IPR005119">
    <property type="entry name" value="LysR_subst-bd"/>
</dbReference>
<keyword evidence="4" id="KW-0010">Activator</keyword>
<dbReference type="RefSeq" id="WP_341369418.1">
    <property type="nucleotide sequence ID" value="NZ_JBBPCO010000001.1"/>
</dbReference>
<dbReference type="InterPro" id="IPR036388">
    <property type="entry name" value="WH-like_DNA-bd_sf"/>
</dbReference>
<name>A0ABU9D454_9PROT</name>
<evidence type="ECO:0000256" key="3">
    <source>
        <dbReference type="ARBA" id="ARBA00023125"/>
    </source>
</evidence>
<dbReference type="Pfam" id="PF00126">
    <property type="entry name" value="HTH_1"/>
    <property type="match status" value="1"/>
</dbReference>
<dbReference type="SUPFAM" id="SSF53850">
    <property type="entry name" value="Periplasmic binding protein-like II"/>
    <property type="match status" value="1"/>
</dbReference>
<evidence type="ECO:0000256" key="1">
    <source>
        <dbReference type="ARBA" id="ARBA00009437"/>
    </source>
</evidence>
<sequence length="283" mass="31178">MDTRALRYFVAIHEAGSISAASRRLFVAQPALSSMLAQLEDQLGTILFVRHRKGVTVTEDGQKLYAHARRILGELGALENLFQTPAETAPLHLALMPALSAARVGEFLKQLLVNQPQLKLRLAELGEEAEARLVAERLRRTDENFVPLWEERYVLALPHGHALTLKPAIRLQDLHGLPLIERCQCELHDEVASALARYRVEPEIVARAQHEEWALALVAAGVGVALLPEGSVQHHPDITTRPLEGLRLSRRVGLAYDPGTPPSFGLQAALDTCRNHAKMQAAG</sequence>
<dbReference type="PRINTS" id="PR00039">
    <property type="entry name" value="HTHLYSR"/>
</dbReference>
<evidence type="ECO:0000313" key="8">
    <source>
        <dbReference type="Proteomes" id="UP001446205"/>
    </source>
</evidence>
<evidence type="ECO:0000256" key="5">
    <source>
        <dbReference type="ARBA" id="ARBA00023163"/>
    </source>
</evidence>
<comment type="caution">
    <text evidence="7">The sequence shown here is derived from an EMBL/GenBank/DDBJ whole genome shotgun (WGS) entry which is preliminary data.</text>
</comment>
<gene>
    <name evidence="7" type="ORF">WOB96_01110</name>
</gene>
<dbReference type="EMBL" id="JBBPCO010000001">
    <property type="protein sequence ID" value="MEK8088352.1"/>
    <property type="molecule type" value="Genomic_DNA"/>
</dbReference>
<keyword evidence="2" id="KW-0805">Transcription regulation</keyword>
<accession>A0ABU9D454</accession>
<dbReference type="InterPro" id="IPR000847">
    <property type="entry name" value="LysR_HTH_N"/>
</dbReference>
<evidence type="ECO:0000259" key="6">
    <source>
        <dbReference type="PROSITE" id="PS50931"/>
    </source>
</evidence>
<evidence type="ECO:0000256" key="4">
    <source>
        <dbReference type="ARBA" id="ARBA00023159"/>
    </source>
</evidence>
<dbReference type="SUPFAM" id="SSF46785">
    <property type="entry name" value="Winged helix' DNA-binding domain"/>
    <property type="match status" value="1"/>
</dbReference>
<comment type="similarity">
    <text evidence="1">Belongs to the LysR transcriptional regulatory family.</text>
</comment>
<dbReference type="CDD" id="cd05466">
    <property type="entry name" value="PBP2_LTTR_substrate"/>
    <property type="match status" value="1"/>
</dbReference>
<organism evidence="7 8">
    <name type="scientific">Thermithiobacillus plumbiphilus</name>
    <dbReference type="NCBI Taxonomy" id="1729899"/>
    <lineage>
        <taxon>Bacteria</taxon>
        <taxon>Pseudomonadati</taxon>
        <taxon>Pseudomonadota</taxon>
        <taxon>Acidithiobacillia</taxon>
        <taxon>Acidithiobacillales</taxon>
        <taxon>Thermithiobacillaceae</taxon>
        <taxon>Thermithiobacillus</taxon>
    </lineage>
</organism>
<evidence type="ECO:0000313" key="7">
    <source>
        <dbReference type="EMBL" id="MEK8088352.1"/>
    </source>
</evidence>
<proteinExistence type="inferred from homology"/>